<accession>A0A6S6TB40</accession>
<feature type="non-terminal residue" evidence="1">
    <location>
        <position position="1"/>
    </location>
</feature>
<dbReference type="Gene3D" id="3.40.50.1820">
    <property type="entry name" value="alpha/beta hydrolase"/>
    <property type="match status" value="1"/>
</dbReference>
<gene>
    <name evidence="1" type="ORF">HELGO_WM96699</name>
</gene>
<protein>
    <recommendedName>
        <fullName evidence="2">Alpha/beta hydrolase</fullName>
    </recommendedName>
</protein>
<reference evidence="1" key="1">
    <citation type="submission" date="2020-01" db="EMBL/GenBank/DDBJ databases">
        <authorList>
            <person name="Meier V. D."/>
            <person name="Meier V D."/>
        </authorList>
    </citation>
    <scope>NUCLEOTIDE SEQUENCE</scope>
    <source>
        <strain evidence="1">HLG_WM_MAG_01</strain>
    </source>
</reference>
<dbReference type="AlphaFoldDB" id="A0A6S6TB40"/>
<proteinExistence type="predicted"/>
<sequence>LIIWGDKDKILHVDNAKLFHKYIKNSKLVVLKGIGHMPMLESATKSAKVFNDFIK</sequence>
<dbReference type="EMBL" id="CACVAS010000088">
    <property type="protein sequence ID" value="CAA6816534.1"/>
    <property type="molecule type" value="Genomic_DNA"/>
</dbReference>
<evidence type="ECO:0000313" key="1">
    <source>
        <dbReference type="EMBL" id="CAA6816534.1"/>
    </source>
</evidence>
<dbReference type="InterPro" id="IPR029058">
    <property type="entry name" value="AB_hydrolase_fold"/>
</dbReference>
<organism evidence="1">
    <name type="scientific">uncultured Sulfurovum sp</name>
    <dbReference type="NCBI Taxonomy" id="269237"/>
    <lineage>
        <taxon>Bacteria</taxon>
        <taxon>Pseudomonadati</taxon>
        <taxon>Campylobacterota</taxon>
        <taxon>Epsilonproteobacteria</taxon>
        <taxon>Campylobacterales</taxon>
        <taxon>Sulfurovaceae</taxon>
        <taxon>Sulfurovum</taxon>
        <taxon>environmental samples</taxon>
    </lineage>
</organism>
<dbReference type="SUPFAM" id="SSF53474">
    <property type="entry name" value="alpha/beta-Hydrolases"/>
    <property type="match status" value="1"/>
</dbReference>
<evidence type="ECO:0008006" key="2">
    <source>
        <dbReference type="Google" id="ProtNLM"/>
    </source>
</evidence>
<name>A0A6S6TB40_9BACT</name>